<keyword evidence="4" id="KW-0808">Transferase</keyword>
<dbReference type="PANTHER" id="PTHR22916">
    <property type="entry name" value="GLYCOSYLTRANSFERASE"/>
    <property type="match status" value="1"/>
</dbReference>
<evidence type="ECO:0000313" key="6">
    <source>
        <dbReference type="Proteomes" id="UP000652995"/>
    </source>
</evidence>
<dbReference type="Pfam" id="PF00535">
    <property type="entry name" value="Glycos_transf_2"/>
    <property type="match status" value="1"/>
</dbReference>
<keyword evidence="4" id="KW-0328">Glycosyltransferase</keyword>
<reference evidence="3" key="4">
    <citation type="submission" date="2024-05" db="EMBL/GenBank/DDBJ databases">
        <authorList>
            <person name="Sun Q."/>
            <person name="Sedlacek I."/>
        </authorList>
    </citation>
    <scope>NUCLEOTIDE SEQUENCE</scope>
    <source>
        <strain evidence="3">CCM 4175</strain>
    </source>
</reference>
<proteinExistence type="inferred from homology"/>
<evidence type="ECO:0000259" key="2">
    <source>
        <dbReference type="Pfam" id="PF00535"/>
    </source>
</evidence>
<dbReference type="PANTHER" id="PTHR22916:SF3">
    <property type="entry name" value="UDP-GLCNAC:BETAGAL BETA-1,3-N-ACETYLGLUCOSAMINYLTRANSFERASE-LIKE PROTEIN 1"/>
    <property type="match status" value="1"/>
</dbReference>
<dbReference type="Proteomes" id="UP000652995">
    <property type="component" value="Unassembled WGS sequence"/>
</dbReference>
<accession>A0A240BZ25</accession>
<evidence type="ECO:0000313" key="5">
    <source>
        <dbReference type="Proteomes" id="UP000243706"/>
    </source>
</evidence>
<dbReference type="InterPro" id="IPR001173">
    <property type="entry name" value="Glyco_trans_2-like"/>
</dbReference>
<evidence type="ECO:0000313" key="3">
    <source>
        <dbReference type="EMBL" id="GGA84423.1"/>
    </source>
</evidence>
<gene>
    <name evidence="4" type="primary">hyaD_1</name>
    <name evidence="3" type="ORF">GCM10007183_05740</name>
    <name evidence="4" type="ORF">SAMEA4412661_00382</name>
</gene>
<dbReference type="Gene3D" id="3.90.550.10">
    <property type="entry name" value="Spore Coat Polysaccharide Biosynthesis Protein SpsA, Chain A"/>
    <property type="match status" value="1"/>
</dbReference>
<reference evidence="6" key="3">
    <citation type="journal article" date="2019" name="Int. J. Syst. Evol. Microbiol.">
        <title>The Global Catalogue of Microorganisms (GCM) 10K type strain sequencing project: providing services to taxonomists for standard genome sequencing and annotation.</title>
        <authorList>
            <consortium name="The Broad Institute Genomics Platform"/>
            <consortium name="The Broad Institute Genome Sequencing Center for Infectious Disease"/>
            <person name="Wu L."/>
            <person name="Ma J."/>
        </authorList>
    </citation>
    <scope>NUCLEOTIDE SEQUENCE [LARGE SCALE GENOMIC DNA]</scope>
    <source>
        <strain evidence="6">CCM 4175</strain>
    </source>
</reference>
<dbReference type="SUPFAM" id="SSF53448">
    <property type="entry name" value="Nucleotide-diphospho-sugar transferases"/>
    <property type="match status" value="1"/>
</dbReference>
<comment type="similarity">
    <text evidence="1">Belongs to the glycosyltransferase 2 family.</text>
</comment>
<dbReference type="Proteomes" id="UP000243706">
    <property type="component" value="Chromosome 1"/>
</dbReference>
<feature type="domain" description="Glycosyltransferase 2-like" evidence="2">
    <location>
        <begin position="5"/>
        <end position="135"/>
    </location>
</feature>
<dbReference type="CDD" id="cd00761">
    <property type="entry name" value="Glyco_tranf_GTA_type"/>
    <property type="match status" value="1"/>
</dbReference>
<dbReference type="RefSeq" id="WP_095115539.1">
    <property type="nucleotide sequence ID" value="NZ_BMCB01000003.1"/>
</dbReference>
<dbReference type="KEGG" id="smus:C7J88_09040"/>
<protein>
    <submittedName>
        <fullName evidence="4">Glycosyltransferase</fullName>
        <ecNumber evidence="4">2.4.1.212</ecNumber>
    </submittedName>
</protein>
<dbReference type="EC" id="2.4.1.212" evidence="4"/>
<dbReference type="GO" id="GO:0050501">
    <property type="term" value="F:hyaluronan synthase activity"/>
    <property type="evidence" value="ECO:0007669"/>
    <property type="project" value="UniProtKB-EC"/>
</dbReference>
<name>A0A240BZ25_9STAP</name>
<evidence type="ECO:0000256" key="1">
    <source>
        <dbReference type="ARBA" id="ARBA00006739"/>
    </source>
</evidence>
<dbReference type="AlphaFoldDB" id="A0A240BZ25"/>
<keyword evidence="6" id="KW-1185">Reference proteome</keyword>
<dbReference type="InterPro" id="IPR029044">
    <property type="entry name" value="Nucleotide-diphossugar_trans"/>
</dbReference>
<dbReference type="EMBL" id="BMCB01000003">
    <property type="protein sequence ID" value="GGA84423.1"/>
    <property type="molecule type" value="Genomic_DNA"/>
</dbReference>
<reference evidence="3" key="1">
    <citation type="journal article" date="2014" name="Int. J. Syst. Evol. Microbiol.">
        <title>Complete genome of a new Firmicutes species belonging to the dominant human colonic microbiota ('Ruminococcus bicirculans') reveals two chromosomes and a selective capacity to utilize plant glucans.</title>
        <authorList>
            <consortium name="NISC Comparative Sequencing Program"/>
            <person name="Wegmann U."/>
            <person name="Louis P."/>
            <person name="Goesmann A."/>
            <person name="Henrissat B."/>
            <person name="Duncan S.H."/>
            <person name="Flint H.J."/>
        </authorList>
    </citation>
    <scope>NUCLEOTIDE SEQUENCE</scope>
    <source>
        <strain evidence="3">CCM 4175</strain>
    </source>
</reference>
<reference evidence="4 5" key="2">
    <citation type="submission" date="2017-06" db="EMBL/GenBank/DDBJ databases">
        <authorList>
            <consortium name="Pathogen Informatics"/>
        </authorList>
    </citation>
    <scope>NUCLEOTIDE SEQUENCE [LARGE SCALE GENOMIC DNA]</scope>
    <source>
        <strain evidence="4 5">NCTC13833</strain>
    </source>
</reference>
<evidence type="ECO:0000313" key="4">
    <source>
        <dbReference type="EMBL" id="SNW00108.1"/>
    </source>
</evidence>
<organism evidence="4 5">
    <name type="scientific">Staphylococcus muscae</name>
    <dbReference type="NCBI Taxonomy" id="1294"/>
    <lineage>
        <taxon>Bacteria</taxon>
        <taxon>Bacillati</taxon>
        <taxon>Bacillota</taxon>
        <taxon>Bacilli</taxon>
        <taxon>Bacillales</taxon>
        <taxon>Staphylococcaceae</taxon>
        <taxon>Staphylococcus</taxon>
    </lineage>
</organism>
<dbReference type="EMBL" id="LT906464">
    <property type="protein sequence ID" value="SNW00108.1"/>
    <property type="molecule type" value="Genomic_DNA"/>
</dbReference>
<sequence length="508" mass="59308">MSKISMIIPFYNVEDYIIDALDSVVNQTIFQDLEVILIDDGSRDGSTEIAKSYAEKYPNIAYYHKENGGISDARNYGLQFVTSKYTMYMDSDDMYTPQACESLYNFAEEKNLKLVVGELELYPGKSPNYDWKKYFGHGNQVIDLSVAGEELIKMPSAFNKIFRTEILLDKEELFPVGLRMEDAFAMIPLMVETRVIGLVDEKVYLYRQRDDASSYMDTVYNNEENYYVYIKLIQSLHNQLIVGEKNEQIIYAVQKFITKSYHGFLINIFLKDLITFSEEEKAWTFDQIQPIYQDVNYKMVEKLSEHRIMKTIYYGLVTNNKSLFVNPILNVDRIVIRDKILTHPDYLRKLEMHSIHLYAAIERFIEDDEDYVFIGELVSNNAYINHNLQNSFVFLLKELEGQTLECPVQKFNKLESPYRKQENDAPCGIKVRIPKSYVNNKIGSLELQMCIIEKATQERKYIGVLAHDLLHQYKREGNQPISLNIRENRTIEMIIDEMPEDSATDETV</sequence>